<feature type="transmembrane region" description="Helical" evidence="1">
    <location>
        <begin position="32"/>
        <end position="54"/>
    </location>
</feature>
<organism evidence="2">
    <name type="scientific">Lacunastrum gracillimum</name>
    <dbReference type="NCBI Taxonomy" id="427913"/>
    <lineage>
        <taxon>Eukaryota</taxon>
        <taxon>Viridiplantae</taxon>
        <taxon>Chlorophyta</taxon>
        <taxon>core chlorophytes</taxon>
        <taxon>Chlorophyceae</taxon>
        <taxon>CS clade</taxon>
        <taxon>Sphaeropleales</taxon>
        <taxon>Hydrodictyaceae</taxon>
        <taxon>Lacunastrum</taxon>
    </lineage>
</organism>
<sequence length="100" mass="12192">MNFFFLISFKGSVFTENYFYKWFFIFFDSKEFLILLVFVFAGCFFLIFYSLLLLKYRILFQNKLLSLLRFGVLRFFASSRFFVCFVRFTSWLRCALSANN</sequence>
<dbReference type="AlphaFoldDB" id="A0A2U8GHZ1"/>
<dbReference type="GeneID" id="36951437"/>
<keyword evidence="1" id="KW-0812">Transmembrane</keyword>
<evidence type="ECO:0000256" key="1">
    <source>
        <dbReference type="SAM" id="Phobius"/>
    </source>
</evidence>
<dbReference type="EMBL" id="MF276976">
    <property type="protein sequence ID" value="AWI68071.1"/>
    <property type="molecule type" value="Genomic_DNA"/>
</dbReference>
<keyword evidence="2" id="KW-0150">Chloroplast</keyword>
<proteinExistence type="predicted"/>
<keyword evidence="2" id="KW-0934">Plastid</keyword>
<keyword evidence="1" id="KW-1133">Transmembrane helix</keyword>
<keyword evidence="1" id="KW-0472">Membrane</keyword>
<geneLocation type="chloroplast" evidence="2"/>
<reference evidence="2" key="1">
    <citation type="journal article" date="2018" name="Am. J. Bot.">
        <title>Organellar phylogenomics inform systematics in the green algal family Hydrodictyaceae (Chlorophyceae) and provide clues to the complex evolutionary history of plastid genomes in the green algal tree of life.</title>
        <authorList>
            <person name="McManus H.A."/>
            <person name="Fucikova K."/>
            <person name="Lewis P.O."/>
            <person name="Lewis L.A."/>
            <person name="Karol K.G."/>
        </authorList>
    </citation>
    <scope>NUCLEOTIDE SEQUENCE</scope>
</reference>
<accession>A0A2U8GHZ1</accession>
<dbReference type="RefSeq" id="YP_009491895.1">
    <property type="nucleotide sequence ID" value="NC_037918.1"/>
</dbReference>
<name>A0A2U8GHZ1_9CHLO</name>
<protein>
    <submittedName>
        <fullName evidence="2">Uncharacterized protein</fullName>
    </submittedName>
</protein>
<evidence type="ECO:0000313" key="2">
    <source>
        <dbReference type="EMBL" id="AWI68071.1"/>
    </source>
</evidence>